<evidence type="ECO:0000256" key="3">
    <source>
        <dbReference type="ARBA" id="ARBA00022989"/>
    </source>
</evidence>
<evidence type="ECO:0000256" key="5">
    <source>
        <dbReference type="SAM" id="MobiDB-lite"/>
    </source>
</evidence>
<accession>A0AAD3HCS4</accession>
<evidence type="ECO:0000256" key="1">
    <source>
        <dbReference type="ARBA" id="ARBA00004141"/>
    </source>
</evidence>
<evidence type="ECO:0000313" key="9">
    <source>
        <dbReference type="Proteomes" id="UP001054902"/>
    </source>
</evidence>
<dbReference type="EMBL" id="BLLK01000062">
    <property type="protein sequence ID" value="GFH59072.1"/>
    <property type="molecule type" value="Genomic_DNA"/>
</dbReference>
<comment type="subcellular location">
    <subcellularLocation>
        <location evidence="1">Membrane</location>
        <topology evidence="1">Multi-pass membrane protein</topology>
    </subcellularLocation>
</comment>
<dbReference type="PANTHER" id="PTHR22950:SF349">
    <property type="entry name" value="AMINO ACID TRANSPORTER TRANSMEMBRANE DOMAIN-CONTAINING PROTEIN"/>
    <property type="match status" value="1"/>
</dbReference>
<feature type="transmembrane region" description="Helical" evidence="6">
    <location>
        <begin position="241"/>
        <end position="259"/>
    </location>
</feature>
<name>A0AAD3HCS4_9STRA</name>
<feature type="transmembrane region" description="Helical" evidence="6">
    <location>
        <begin position="91"/>
        <end position="113"/>
    </location>
</feature>
<proteinExistence type="predicted"/>
<dbReference type="Proteomes" id="UP001054902">
    <property type="component" value="Unassembled WGS sequence"/>
</dbReference>
<dbReference type="PANTHER" id="PTHR22950">
    <property type="entry name" value="AMINO ACID TRANSPORTER"/>
    <property type="match status" value="1"/>
</dbReference>
<feature type="transmembrane region" description="Helical" evidence="6">
    <location>
        <begin position="172"/>
        <end position="191"/>
    </location>
</feature>
<dbReference type="AlphaFoldDB" id="A0AAD3HCS4"/>
<feature type="transmembrane region" description="Helical" evidence="6">
    <location>
        <begin position="279"/>
        <end position="303"/>
    </location>
</feature>
<keyword evidence="4 6" id="KW-0472">Membrane</keyword>
<dbReference type="InterPro" id="IPR013057">
    <property type="entry name" value="AA_transpt_TM"/>
</dbReference>
<evidence type="ECO:0000313" key="8">
    <source>
        <dbReference type="EMBL" id="GFH59072.1"/>
    </source>
</evidence>
<keyword evidence="3 6" id="KW-1133">Transmembrane helix</keyword>
<reference evidence="8 9" key="1">
    <citation type="journal article" date="2021" name="Sci. Rep.">
        <title>The genome of the diatom Chaetoceros tenuissimus carries an ancient integrated fragment of an extant virus.</title>
        <authorList>
            <person name="Hongo Y."/>
            <person name="Kimura K."/>
            <person name="Takaki Y."/>
            <person name="Yoshida Y."/>
            <person name="Baba S."/>
            <person name="Kobayashi G."/>
            <person name="Nagasaki K."/>
            <person name="Hano T."/>
            <person name="Tomaru Y."/>
        </authorList>
    </citation>
    <scope>NUCLEOTIDE SEQUENCE [LARGE SCALE GENOMIC DNA]</scope>
    <source>
        <strain evidence="8 9">NIES-3715</strain>
    </source>
</reference>
<feature type="transmembrane region" description="Helical" evidence="6">
    <location>
        <begin position="315"/>
        <end position="334"/>
    </location>
</feature>
<keyword evidence="9" id="KW-1185">Reference proteome</keyword>
<feature type="transmembrane region" description="Helical" evidence="6">
    <location>
        <begin position="66"/>
        <end position="85"/>
    </location>
</feature>
<protein>
    <submittedName>
        <fullName evidence="8">Amino acid/polyamine transporter</fullName>
    </submittedName>
</protein>
<dbReference type="Pfam" id="PF01490">
    <property type="entry name" value="Aa_trans"/>
    <property type="match status" value="1"/>
</dbReference>
<dbReference type="GO" id="GO:0005774">
    <property type="term" value="C:vacuolar membrane"/>
    <property type="evidence" value="ECO:0007669"/>
    <property type="project" value="TreeGrafter"/>
</dbReference>
<organism evidence="8 9">
    <name type="scientific">Chaetoceros tenuissimus</name>
    <dbReference type="NCBI Taxonomy" id="426638"/>
    <lineage>
        <taxon>Eukaryota</taxon>
        <taxon>Sar</taxon>
        <taxon>Stramenopiles</taxon>
        <taxon>Ochrophyta</taxon>
        <taxon>Bacillariophyta</taxon>
        <taxon>Coscinodiscophyceae</taxon>
        <taxon>Chaetocerotophycidae</taxon>
        <taxon>Chaetocerotales</taxon>
        <taxon>Chaetocerotaceae</taxon>
        <taxon>Chaetoceros</taxon>
    </lineage>
</organism>
<feature type="transmembrane region" description="Helical" evidence="6">
    <location>
        <begin position="408"/>
        <end position="430"/>
    </location>
</feature>
<evidence type="ECO:0000259" key="7">
    <source>
        <dbReference type="Pfam" id="PF01490"/>
    </source>
</evidence>
<evidence type="ECO:0000256" key="4">
    <source>
        <dbReference type="ARBA" id="ARBA00023136"/>
    </source>
</evidence>
<feature type="domain" description="Amino acid transporter transmembrane" evidence="7">
    <location>
        <begin position="60"/>
        <end position="433"/>
    </location>
</feature>
<sequence>MTSDDNNSSVKKEKSLKEVELKPLFSSDGNESISSFEGIESDDHHPSHGGGHGHEFGVGTASPRQVVINIFISFVGSGMLGMPYAFSRSGWVLGILCLGVISALNVYAMLLLVKTRRNLESKGHTDIEGYGDVGRVISGTNGERFVNICLVISQLGFATAYIIFIAANINNIAGIPRAYICFGCVPILAVLVQLQDMKHLSPFSLIADVANLAGLTAVLCQDWEAYHDYHEPVMKFNWSNMLYVSAVALYSLEGVGMVLPLESSCENRDWFPSLLKKTLFAITSLMAVFGCCGYFAFGSVTAAPITLNLDGDVSTIVKLALCLGLYLTYPIMMFPVNEVIEDIVLGEGSRQNKGFRAGVVLFSAFIAWSIPDFGKFLSLVGASICVILGFILPSYFHLQAFERSELKLWEIMLDYFLLGFGVLFGILGTYQSFVNLMTGEGGGH</sequence>
<gene>
    <name evidence="8" type="ORF">CTEN210_15548</name>
</gene>
<feature type="region of interest" description="Disordered" evidence="5">
    <location>
        <begin position="21"/>
        <end position="56"/>
    </location>
</feature>
<comment type="caution">
    <text evidence="8">The sequence shown here is derived from an EMBL/GenBank/DDBJ whole genome shotgun (WGS) entry which is preliminary data.</text>
</comment>
<keyword evidence="2 6" id="KW-0812">Transmembrane</keyword>
<feature type="transmembrane region" description="Helical" evidence="6">
    <location>
        <begin position="145"/>
        <end position="166"/>
    </location>
</feature>
<dbReference type="GO" id="GO:0015179">
    <property type="term" value="F:L-amino acid transmembrane transporter activity"/>
    <property type="evidence" value="ECO:0007669"/>
    <property type="project" value="TreeGrafter"/>
</dbReference>
<evidence type="ECO:0000256" key="2">
    <source>
        <dbReference type="ARBA" id="ARBA00022692"/>
    </source>
</evidence>
<feature type="transmembrane region" description="Helical" evidence="6">
    <location>
        <begin position="376"/>
        <end position="396"/>
    </location>
</feature>
<evidence type="ECO:0000256" key="6">
    <source>
        <dbReference type="SAM" id="Phobius"/>
    </source>
</evidence>